<evidence type="ECO:0000256" key="1">
    <source>
        <dbReference type="SAM" id="MobiDB-lite"/>
    </source>
</evidence>
<feature type="region of interest" description="Disordered" evidence="1">
    <location>
        <begin position="387"/>
        <end position="432"/>
    </location>
</feature>
<dbReference type="HOGENOM" id="CLU_003032_0_0_1"/>
<dbReference type="InParanoid" id="A0A0C3A8V9"/>
<feature type="compositionally biased region" description="Polar residues" evidence="1">
    <location>
        <begin position="827"/>
        <end position="856"/>
    </location>
</feature>
<sequence>MSSERSSHVSTHSHSQQPAWGPSRTPLPPHRLAKLANALGVAAPLPATASNGAFLSPSTVPSGQSPPLLDIPGRATTPSVASAHTVASSSQSKYLLHVIPPAYLPHDDVADSSELILPPPGASGYHPQFQRGILVTLQSTLQAQLVVIAREYALPSTFGMVLYLVRAACQDNSTSSRDQGTMGPGPRLSEDLWKHIWTRVLRAERDDASSSWPSPSPNGLGLSIESNGQTQALRPLVTPTRTETPLPLPLPNSVTPSSTFVSSVPDLRSQIKADLSSASHSDPDTPDTSRSFDQELPGIELPGLTSPSIIPILAKVEFDIDRRRAGWYEPWLRSRRITHSKRTESRSSNRTGSQSRTGDEASPSDDRRAPFDLKLVGRMQKPGFLRSMDECDDVDSPSHEYDPLSDSPSTVDDQGFADATSRISSDKDKDPLTEVFGTDVETWANMHSNSQGIGEKVDPNIVQLALDASSLALPSSHGEGDEQESGIDDVGEVHAIIQRMSGPPLTSPTASGGYKRPVPPPLVLAPKSPTDVVPGDASSVPSSRRVSTDLPYSSGSNAIDDTEFRNMEGLSLELEQEYLRSRSPSEDKRVGALFESLDLGLDFDDDEEYDENDPNDRRRSQYLLKARLDEIERTFIQFSPGQLKANSLDEDLTITHRRTLTSTSQSSSPDPFGIKTHSLAHDRQSTSTSADAGGAAWPAVPYSTISKSVDNPPPPQRSNLPLSPPKLAFNGVTTGAPKAFLPPTPVGMKSGVSSETEARRRELEHSAYPTTVPAPFTRPTDLTSDSPIPLSPDPFGRYPSMYEDQIPSAPTYWDPETKQFSHEPTDSRPSTSSVDEYSLASTTQSSRFSADSSIAVDQQDKGGKAQGSLVSVKSLKRLWRRSKGSSVSTAQPPTPGAGRTSFPSHQVGPVPSQEQLGPPPITTALARNGKVKAPLNQLQFDQESPYPVHPGRPSLNGNRPISPPVPLPLTVGEKTTVRKSILKWGKAVAGVGAQPNPGASSEPRKSSERPTSNETVKPRRPSVLDAGVPPSPRLPDHLLQSNHAQNGSGIFERRKSAGRSKMGSKANYSSSSQDMLSVSSQHRSSVVMQVAGSASPSHSQFSMELDAEGRGSFDTAQFEVISAPKVHPNLAYPYQTLDYD</sequence>
<evidence type="ECO:0000313" key="2">
    <source>
        <dbReference type="EMBL" id="KIM70128.1"/>
    </source>
</evidence>
<reference evidence="2 3" key="1">
    <citation type="submission" date="2014-04" db="EMBL/GenBank/DDBJ databases">
        <authorList>
            <consortium name="DOE Joint Genome Institute"/>
            <person name="Kuo A."/>
            <person name="Kohler A."/>
            <person name="Nagy L.G."/>
            <person name="Floudas D."/>
            <person name="Copeland A."/>
            <person name="Barry K.W."/>
            <person name="Cichocki N."/>
            <person name="Veneault-Fourrey C."/>
            <person name="LaButti K."/>
            <person name="Lindquist E.A."/>
            <person name="Lipzen A."/>
            <person name="Lundell T."/>
            <person name="Morin E."/>
            <person name="Murat C."/>
            <person name="Sun H."/>
            <person name="Tunlid A."/>
            <person name="Henrissat B."/>
            <person name="Grigoriev I.V."/>
            <person name="Hibbett D.S."/>
            <person name="Martin F."/>
            <person name="Nordberg H.P."/>
            <person name="Cantor M.N."/>
            <person name="Hua S.X."/>
        </authorList>
    </citation>
    <scope>NUCLEOTIDE SEQUENCE [LARGE SCALE GENOMIC DNA]</scope>
    <source>
        <strain evidence="2 3">Foug A</strain>
    </source>
</reference>
<gene>
    <name evidence="2" type="ORF">SCLCIDRAFT_1207427</name>
</gene>
<feature type="compositionally biased region" description="Polar residues" evidence="1">
    <location>
        <begin position="56"/>
        <end position="65"/>
    </location>
</feature>
<accession>A0A0C3A8V9</accession>
<feature type="compositionally biased region" description="Basic and acidic residues" evidence="1">
    <location>
        <begin position="756"/>
        <end position="765"/>
    </location>
</feature>
<proteinExistence type="predicted"/>
<feature type="region of interest" description="Disordered" evidence="1">
    <location>
        <begin position="1"/>
        <end position="29"/>
    </location>
</feature>
<feature type="region of interest" description="Disordered" evidence="1">
    <location>
        <begin position="274"/>
        <end position="304"/>
    </location>
</feature>
<protein>
    <submittedName>
        <fullName evidence="2">Uncharacterized protein</fullName>
    </submittedName>
</protein>
<feature type="compositionally biased region" description="Basic and acidic residues" evidence="1">
    <location>
        <begin position="815"/>
        <end position="826"/>
    </location>
</feature>
<feature type="compositionally biased region" description="Low complexity" evidence="1">
    <location>
        <begin position="1"/>
        <end position="15"/>
    </location>
</feature>
<dbReference type="STRING" id="1036808.A0A0C3A8V9"/>
<reference evidence="3" key="2">
    <citation type="submission" date="2015-01" db="EMBL/GenBank/DDBJ databases">
        <title>Evolutionary Origins and Diversification of the Mycorrhizal Mutualists.</title>
        <authorList>
            <consortium name="DOE Joint Genome Institute"/>
            <consortium name="Mycorrhizal Genomics Consortium"/>
            <person name="Kohler A."/>
            <person name="Kuo A."/>
            <person name="Nagy L.G."/>
            <person name="Floudas D."/>
            <person name="Copeland A."/>
            <person name="Barry K.W."/>
            <person name="Cichocki N."/>
            <person name="Veneault-Fourrey C."/>
            <person name="LaButti K."/>
            <person name="Lindquist E.A."/>
            <person name="Lipzen A."/>
            <person name="Lundell T."/>
            <person name="Morin E."/>
            <person name="Murat C."/>
            <person name="Riley R."/>
            <person name="Ohm R."/>
            <person name="Sun H."/>
            <person name="Tunlid A."/>
            <person name="Henrissat B."/>
            <person name="Grigoriev I.V."/>
            <person name="Hibbett D.S."/>
            <person name="Martin F."/>
        </authorList>
    </citation>
    <scope>NUCLEOTIDE SEQUENCE [LARGE SCALE GENOMIC DNA]</scope>
    <source>
        <strain evidence="3">Foug A</strain>
    </source>
</reference>
<feature type="compositionally biased region" description="Low complexity" evidence="1">
    <location>
        <begin position="685"/>
        <end position="696"/>
    </location>
</feature>
<feature type="compositionally biased region" description="Polar residues" evidence="1">
    <location>
        <begin position="1081"/>
        <end position="1102"/>
    </location>
</feature>
<evidence type="ECO:0000313" key="3">
    <source>
        <dbReference type="Proteomes" id="UP000053989"/>
    </source>
</evidence>
<keyword evidence="3" id="KW-1185">Reference proteome</keyword>
<feature type="region of interest" description="Disordered" evidence="1">
    <location>
        <begin position="659"/>
        <end position="970"/>
    </location>
</feature>
<feature type="region of interest" description="Disordered" evidence="1">
    <location>
        <begin position="338"/>
        <end position="373"/>
    </location>
</feature>
<dbReference type="OrthoDB" id="2526154at2759"/>
<feature type="region of interest" description="Disordered" evidence="1">
    <location>
        <begin position="206"/>
        <end position="225"/>
    </location>
</feature>
<dbReference type="AlphaFoldDB" id="A0A0C3A8V9"/>
<feature type="compositionally biased region" description="Polar residues" evidence="1">
    <location>
        <begin position="539"/>
        <end position="559"/>
    </location>
</feature>
<feature type="region of interest" description="Disordered" evidence="1">
    <location>
        <begin position="238"/>
        <end position="262"/>
    </location>
</feature>
<feature type="region of interest" description="Disordered" evidence="1">
    <location>
        <begin position="988"/>
        <end position="1108"/>
    </location>
</feature>
<feature type="compositionally biased region" description="Polar residues" evidence="1">
    <location>
        <begin position="276"/>
        <end position="291"/>
    </location>
</feature>
<dbReference type="EMBL" id="KN822005">
    <property type="protein sequence ID" value="KIM70128.1"/>
    <property type="molecule type" value="Genomic_DNA"/>
</dbReference>
<dbReference type="Proteomes" id="UP000053989">
    <property type="component" value="Unassembled WGS sequence"/>
</dbReference>
<feature type="compositionally biased region" description="Basic residues" evidence="1">
    <location>
        <begin position="874"/>
        <end position="883"/>
    </location>
</feature>
<feature type="region of interest" description="Disordered" evidence="1">
    <location>
        <begin position="56"/>
        <end position="76"/>
    </location>
</feature>
<organism evidence="2 3">
    <name type="scientific">Scleroderma citrinum Foug A</name>
    <dbReference type="NCBI Taxonomy" id="1036808"/>
    <lineage>
        <taxon>Eukaryota</taxon>
        <taxon>Fungi</taxon>
        <taxon>Dikarya</taxon>
        <taxon>Basidiomycota</taxon>
        <taxon>Agaricomycotina</taxon>
        <taxon>Agaricomycetes</taxon>
        <taxon>Agaricomycetidae</taxon>
        <taxon>Boletales</taxon>
        <taxon>Sclerodermatineae</taxon>
        <taxon>Sclerodermataceae</taxon>
        <taxon>Scleroderma</taxon>
    </lineage>
</organism>
<feature type="compositionally biased region" description="Polar residues" evidence="1">
    <location>
        <begin position="1039"/>
        <end position="1048"/>
    </location>
</feature>
<feature type="region of interest" description="Disordered" evidence="1">
    <location>
        <begin position="501"/>
        <end position="561"/>
    </location>
</feature>
<feature type="compositionally biased region" description="Low complexity" evidence="1">
    <location>
        <begin position="1069"/>
        <end position="1080"/>
    </location>
</feature>
<name>A0A0C3A8V9_9AGAM</name>